<dbReference type="EMBL" id="HBJA01045105">
    <property type="protein sequence ID" value="CAE0804505.1"/>
    <property type="molecule type" value="Transcribed_RNA"/>
</dbReference>
<proteinExistence type="predicted"/>
<dbReference type="GO" id="GO:0035556">
    <property type="term" value="P:intracellular signal transduction"/>
    <property type="evidence" value="ECO:0007669"/>
    <property type="project" value="InterPro"/>
</dbReference>
<dbReference type="Pfam" id="PF03607">
    <property type="entry name" value="DCX"/>
    <property type="match status" value="2"/>
</dbReference>
<dbReference type="InterPro" id="IPR003533">
    <property type="entry name" value="Doublecortin_dom"/>
</dbReference>
<dbReference type="Gene3D" id="3.10.20.230">
    <property type="entry name" value="Doublecortin domain"/>
    <property type="match status" value="1"/>
</dbReference>
<accession>A0A7S4CRP4</accession>
<dbReference type="SUPFAM" id="SSF89837">
    <property type="entry name" value="Doublecortin (DC)"/>
    <property type="match status" value="2"/>
</dbReference>
<gene>
    <name evidence="3" type="ORF">EGYM00163_LOCUS15629</name>
</gene>
<feature type="domain" description="Doublecortin" evidence="2">
    <location>
        <begin position="13"/>
        <end position="60"/>
    </location>
</feature>
<sequence length="311" mass="33840">MSVYFFSKITVSNVRTFEQLVTKCTNACNVSPQPTWLHTPAGKAVKSLEAIKEGENYIVIQSGGIYKPERLPTALVEQIKKPAPGRPMSASQQQMNHLDDNLFDTAQKPSSLRRSSDSGRRGSGPGLPTPDVGSGRRSSDRRGSGHSPDPGSGRRSSGGNASGGRRGSGVYDRLTDASAYTGMYANRNEEAIRIDDPSVEKKGTGHAKNFDSAPVQKFGLQTDKPTQFICWNGLDKHATGQKIVMSNVRTMEQLVTKCTQACNVSPQPMYLHTPSGKPVKTLEQIHEGQHYIVIQSGAKYARERLPTALPK</sequence>
<dbReference type="AlphaFoldDB" id="A0A7S4CRP4"/>
<evidence type="ECO:0000259" key="2">
    <source>
        <dbReference type="Pfam" id="PF03607"/>
    </source>
</evidence>
<reference evidence="3" key="1">
    <citation type="submission" date="2021-01" db="EMBL/GenBank/DDBJ databases">
        <authorList>
            <person name="Corre E."/>
            <person name="Pelletier E."/>
            <person name="Niang G."/>
            <person name="Scheremetjew M."/>
            <person name="Finn R."/>
            <person name="Kale V."/>
            <person name="Holt S."/>
            <person name="Cochrane G."/>
            <person name="Meng A."/>
            <person name="Brown T."/>
            <person name="Cohen L."/>
        </authorList>
    </citation>
    <scope>NUCLEOTIDE SEQUENCE</scope>
    <source>
        <strain evidence="3">CCMP1594</strain>
    </source>
</reference>
<protein>
    <recommendedName>
        <fullName evidence="2">Doublecortin domain-containing protein</fullName>
    </recommendedName>
</protein>
<feature type="compositionally biased region" description="Low complexity" evidence="1">
    <location>
        <begin position="145"/>
        <end position="159"/>
    </location>
</feature>
<dbReference type="CDD" id="cd01617">
    <property type="entry name" value="DCX"/>
    <property type="match status" value="1"/>
</dbReference>
<organism evidence="3">
    <name type="scientific">Eutreptiella gymnastica</name>
    <dbReference type="NCBI Taxonomy" id="73025"/>
    <lineage>
        <taxon>Eukaryota</taxon>
        <taxon>Discoba</taxon>
        <taxon>Euglenozoa</taxon>
        <taxon>Euglenida</taxon>
        <taxon>Spirocuta</taxon>
        <taxon>Euglenophyceae</taxon>
        <taxon>Eutreptiales</taxon>
        <taxon>Eutreptiaceae</taxon>
        <taxon>Eutreptiella</taxon>
    </lineage>
</organism>
<name>A0A7S4CRP4_9EUGL</name>
<evidence type="ECO:0000256" key="1">
    <source>
        <dbReference type="SAM" id="MobiDB-lite"/>
    </source>
</evidence>
<feature type="domain" description="Doublecortin" evidence="2">
    <location>
        <begin position="247"/>
        <end position="294"/>
    </location>
</feature>
<evidence type="ECO:0000313" key="3">
    <source>
        <dbReference type="EMBL" id="CAE0804505.1"/>
    </source>
</evidence>
<feature type="region of interest" description="Disordered" evidence="1">
    <location>
        <begin position="107"/>
        <end position="173"/>
    </location>
</feature>
<dbReference type="InterPro" id="IPR036572">
    <property type="entry name" value="Doublecortin_dom_sf"/>
</dbReference>